<dbReference type="Gene3D" id="1.20.5.340">
    <property type="match status" value="1"/>
</dbReference>
<keyword evidence="5 6" id="KW-0472">Membrane</keyword>
<dbReference type="Proteomes" id="UP000245444">
    <property type="component" value="Chromosome"/>
</dbReference>
<keyword evidence="8" id="KW-1185">Reference proteome</keyword>
<feature type="transmembrane region" description="Helical" evidence="6">
    <location>
        <begin position="147"/>
        <end position="169"/>
    </location>
</feature>
<evidence type="ECO:0000313" key="8">
    <source>
        <dbReference type="Proteomes" id="UP000245444"/>
    </source>
</evidence>
<evidence type="ECO:0000256" key="3">
    <source>
        <dbReference type="ARBA" id="ARBA00022989"/>
    </source>
</evidence>
<dbReference type="KEGG" id="mtea:DK419_28160"/>
<protein>
    <recommendedName>
        <fullName evidence="9">DUF1640 domain-containing protein</fullName>
    </recommendedName>
</protein>
<keyword evidence="4" id="KW-0175">Coiled coil</keyword>
<organism evidence="7 8">
    <name type="scientific">Methylobacterium terrae</name>
    <dbReference type="NCBI Taxonomy" id="2202827"/>
    <lineage>
        <taxon>Bacteria</taxon>
        <taxon>Pseudomonadati</taxon>
        <taxon>Pseudomonadota</taxon>
        <taxon>Alphaproteobacteria</taxon>
        <taxon>Hyphomicrobiales</taxon>
        <taxon>Methylobacteriaceae</taxon>
        <taxon>Methylobacterium</taxon>
    </lineage>
</organism>
<dbReference type="PANTHER" id="PTHR14360">
    <property type="entry name" value="PROTEIN FMP32, MITOCHONDRIAL"/>
    <property type="match status" value="1"/>
</dbReference>
<dbReference type="Pfam" id="PF07798">
    <property type="entry name" value="CCDC90-like"/>
    <property type="match status" value="1"/>
</dbReference>
<evidence type="ECO:0008006" key="9">
    <source>
        <dbReference type="Google" id="ProtNLM"/>
    </source>
</evidence>
<proteinExistence type="predicted"/>
<evidence type="ECO:0000256" key="6">
    <source>
        <dbReference type="SAM" id="Phobius"/>
    </source>
</evidence>
<keyword evidence="2 6" id="KW-0812">Transmembrane</keyword>
<sequence length="174" mass="18903">MTAVAFDTYAMVRRLKASGLSEDQAEAITGALKDGRDSDLASLATKADLRESEVALRADLREVETSLKSDLRGTETSLKSDLREVETSLRSDLRETEASLKLDLRETEIRLEAKIVDLSQKVADLSHRTDLGLAAGRADMRLLEQRMIVKLGTLAAAGVGILIAAIRYLPHAGP</sequence>
<evidence type="ECO:0000256" key="4">
    <source>
        <dbReference type="ARBA" id="ARBA00023054"/>
    </source>
</evidence>
<dbReference type="PANTHER" id="PTHR14360:SF1">
    <property type="entry name" value="PROTEIN FMP32, MITOCHONDRIAL"/>
    <property type="match status" value="1"/>
</dbReference>
<gene>
    <name evidence="7" type="ORF">DK419_28160</name>
</gene>
<evidence type="ECO:0000256" key="5">
    <source>
        <dbReference type="ARBA" id="ARBA00023136"/>
    </source>
</evidence>
<evidence type="ECO:0000256" key="1">
    <source>
        <dbReference type="ARBA" id="ARBA00004370"/>
    </source>
</evidence>
<dbReference type="OrthoDB" id="7995449at2"/>
<dbReference type="InterPro" id="IPR024461">
    <property type="entry name" value="CCDC90-like"/>
</dbReference>
<name>A0A2U8WWA5_9HYPH</name>
<reference evidence="7 8" key="1">
    <citation type="submission" date="2018-05" db="EMBL/GenBank/DDBJ databases">
        <title>Complete Genome Sequence of Methylobacterium sp. 17Sr1-28.</title>
        <authorList>
            <person name="Srinivasan S."/>
        </authorList>
    </citation>
    <scope>NUCLEOTIDE SEQUENCE [LARGE SCALE GENOMIC DNA]</scope>
    <source>
        <strain evidence="7 8">17Sr1-28</strain>
    </source>
</reference>
<dbReference type="EMBL" id="CP029553">
    <property type="protein sequence ID" value="AWN49730.1"/>
    <property type="molecule type" value="Genomic_DNA"/>
</dbReference>
<keyword evidence="3 6" id="KW-1133">Transmembrane helix</keyword>
<evidence type="ECO:0000313" key="7">
    <source>
        <dbReference type="EMBL" id="AWN49730.1"/>
    </source>
</evidence>
<comment type="subcellular location">
    <subcellularLocation>
        <location evidence="1">Membrane</location>
    </subcellularLocation>
</comment>
<accession>A0A2U8WWA5</accession>
<dbReference type="GO" id="GO:0016020">
    <property type="term" value="C:membrane"/>
    <property type="evidence" value="ECO:0007669"/>
    <property type="project" value="UniProtKB-SubCell"/>
</dbReference>
<dbReference type="AlphaFoldDB" id="A0A2U8WWA5"/>
<evidence type="ECO:0000256" key="2">
    <source>
        <dbReference type="ARBA" id="ARBA00022692"/>
    </source>
</evidence>